<gene>
    <name evidence="1" type="ORF">SAMN05444320_102497</name>
</gene>
<evidence type="ECO:0000313" key="1">
    <source>
        <dbReference type="EMBL" id="SHF09664.1"/>
    </source>
</evidence>
<dbReference type="OrthoDB" id="3692879at2"/>
<dbReference type="RefSeq" id="WP_073480722.1">
    <property type="nucleotide sequence ID" value="NZ_FQVN01000002.1"/>
</dbReference>
<reference evidence="1 2" key="1">
    <citation type="submission" date="2016-11" db="EMBL/GenBank/DDBJ databases">
        <authorList>
            <person name="Jaros S."/>
            <person name="Januszkiewicz K."/>
            <person name="Wedrychowicz H."/>
        </authorList>
    </citation>
    <scope>NUCLEOTIDE SEQUENCE [LARGE SCALE GENOMIC DNA]</scope>
    <source>
        <strain evidence="1 2">DSM 44523</strain>
    </source>
</reference>
<name>A0A1M4YV08_STRHI</name>
<dbReference type="Proteomes" id="UP000184501">
    <property type="component" value="Unassembled WGS sequence"/>
</dbReference>
<keyword evidence="2" id="KW-1185">Reference proteome</keyword>
<dbReference type="EMBL" id="FQVN01000002">
    <property type="protein sequence ID" value="SHF09664.1"/>
    <property type="molecule type" value="Genomic_DNA"/>
</dbReference>
<proteinExistence type="predicted"/>
<protein>
    <submittedName>
        <fullName evidence="1">Uncharacterized protein</fullName>
    </submittedName>
</protein>
<accession>A0A1M4YV08</accession>
<organism evidence="1 2">
    <name type="scientific">Streptoalloteichus hindustanus</name>
    <dbReference type="NCBI Taxonomy" id="2017"/>
    <lineage>
        <taxon>Bacteria</taxon>
        <taxon>Bacillati</taxon>
        <taxon>Actinomycetota</taxon>
        <taxon>Actinomycetes</taxon>
        <taxon>Pseudonocardiales</taxon>
        <taxon>Pseudonocardiaceae</taxon>
        <taxon>Streptoalloteichus</taxon>
    </lineage>
</organism>
<sequence>MGVSPDDRRAEPSVHVEIGELVLDGFPGVDPDLVAGAFERELNRLLRERGVGSAGNGDWAVDVLSGLPPLPRTASPRRLGAALAQSVHKGLTRRGRGRT</sequence>
<dbReference type="STRING" id="2017.SAMN05444320_102497"/>
<dbReference type="AlphaFoldDB" id="A0A1M4YV08"/>
<evidence type="ECO:0000313" key="2">
    <source>
        <dbReference type="Proteomes" id="UP000184501"/>
    </source>
</evidence>